<dbReference type="Gene3D" id="3.30.360.10">
    <property type="entry name" value="Dihydrodipicolinate Reductase, domain 2"/>
    <property type="match status" value="1"/>
</dbReference>
<dbReference type="Proteomes" id="UP000190188">
    <property type="component" value="Unassembled WGS sequence"/>
</dbReference>
<evidence type="ECO:0000259" key="1">
    <source>
        <dbReference type="Pfam" id="PF01408"/>
    </source>
</evidence>
<dbReference type="SUPFAM" id="SSF55347">
    <property type="entry name" value="Glyceraldehyde-3-phosphate dehydrogenase-like, C-terminal domain"/>
    <property type="match status" value="1"/>
</dbReference>
<evidence type="ECO:0000259" key="2">
    <source>
        <dbReference type="Pfam" id="PF21378"/>
    </source>
</evidence>
<reference evidence="3 4" key="1">
    <citation type="submission" date="2017-01" db="EMBL/GenBank/DDBJ databases">
        <title>Genome analysis of Paenibacillus selenitrireducens ES3-24.</title>
        <authorList>
            <person name="Xu D."/>
            <person name="Yao R."/>
            <person name="Zheng S."/>
        </authorList>
    </citation>
    <scope>NUCLEOTIDE SEQUENCE [LARGE SCALE GENOMIC DNA]</scope>
    <source>
        <strain evidence="3 4">ES3-24</strain>
    </source>
</reference>
<feature type="domain" description="YceM-like C-terminal" evidence="2">
    <location>
        <begin position="131"/>
        <end position="235"/>
    </location>
</feature>
<protein>
    <submittedName>
        <fullName evidence="3">Oxidoreductase</fullName>
    </submittedName>
</protein>
<organism evidence="3 4">
    <name type="scientific">Paenibacillus selenitireducens</name>
    <dbReference type="NCBI Taxonomy" id="1324314"/>
    <lineage>
        <taxon>Bacteria</taxon>
        <taxon>Bacillati</taxon>
        <taxon>Bacillota</taxon>
        <taxon>Bacilli</taxon>
        <taxon>Bacillales</taxon>
        <taxon>Paenibacillaceae</taxon>
        <taxon>Paenibacillus</taxon>
    </lineage>
</organism>
<dbReference type="OrthoDB" id="9815825at2"/>
<evidence type="ECO:0000313" key="3">
    <source>
        <dbReference type="EMBL" id="OPA80483.1"/>
    </source>
</evidence>
<comment type="caution">
    <text evidence="3">The sequence shown here is derived from an EMBL/GenBank/DDBJ whole genome shotgun (WGS) entry which is preliminary data.</text>
</comment>
<dbReference type="RefSeq" id="WP_078497833.1">
    <property type="nucleotide sequence ID" value="NZ_MSZX01000002.1"/>
</dbReference>
<dbReference type="PANTHER" id="PTHR43708:SF4">
    <property type="entry name" value="OXIDOREDUCTASE YCEM-RELATED"/>
    <property type="match status" value="1"/>
</dbReference>
<name>A0A1T2XLE1_9BACL</name>
<dbReference type="AlphaFoldDB" id="A0A1T2XLE1"/>
<feature type="domain" description="Gfo/Idh/MocA-like oxidoreductase N-terminal" evidence="1">
    <location>
        <begin position="1"/>
        <end position="119"/>
    </location>
</feature>
<dbReference type="EMBL" id="MSZX01000002">
    <property type="protein sequence ID" value="OPA80483.1"/>
    <property type="molecule type" value="Genomic_DNA"/>
</dbReference>
<dbReference type="InterPro" id="IPR036291">
    <property type="entry name" value="NAD(P)-bd_dom_sf"/>
</dbReference>
<dbReference type="InterPro" id="IPR000683">
    <property type="entry name" value="Gfo/Idh/MocA-like_OxRdtase_N"/>
</dbReference>
<keyword evidence="4" id="KW-1185">Reference proteome</keyword>
<dbReference type="Gene3D" id="3.40.50.720">
    <property type="entry name" value="NAD(P)-binding Rossmann-like Domain"/>
    <property type="match status" value="1"/>
</dbReference>
<dbReference type="InterPro" id="IPR051317">
    <property type="entry name" value="Gfo/Idh/MocA_oxidoreduct"/>
</dbReference>
<sequence length="309" mass="35340">MRIGIIGLGDIARKAYLPIMTEIEGIELVLCTRNRETLHRLAAKYRVRETVETIDQLIHAGIDAAFIHSSTESHVQIAEQLLRQGIAVFVDKPISYHYEEAKRLVELAEQLGIPFMVGFNRRFAPMVAAMKEMEERRFVVMQKNRTYLPDYARRFVFDDFIHVVDTIRFLAPGEILETRVTPYVKEGKLHHVMLQLDGDGFSCIGIMNRDNGATEEMLEVMNPGNKWVIDGLNTTVHKAGSEVRQLTFKDWDPVLYRRGFVQMIDHFLACVREKQPLQITPQDALESHRLCDIIVNQAEESGALAFPTS</sequence>
<evidence type="ECO:0000313" key="4">
    <source>
        <dbReference type="Proteomes" id="UP000190188"/>
    </source>
</evidence>
<dbReference type="Pfam" id="PF01408">
    <property type="entry name" value="GFO_IDH_MocA"/>
    <property type="match status" value="1"/>
</dbReference>
<dbReference type="PANTHER" id="PTHR43708">
    <property type="entry name" value="CONSERVED EXPRESSED OXIDOREDUCTASE (EUROFUNG)"/>
    <property type="match status" value="1"/>
</dbReference>
<dbReference type="InterPro" id="IPR048477">
    <property type="entry name" value="YceM-like_C"/>
</dbReference>
<dbReference type="GO" id="GO:0000166">
    <property type="term" value="F:nucleotide binding"/>
    <property type="evidence" value="ECO:0007669"/>
    <property type="project" value="InterPro"/>
</dbReference>
<dbReference type="Pfam" id="PF21378">
    <property type="entry name" value="YceM-like_C"/>
    <property type="match status" value="1"/>
</dbReference>
<dbReference type="SUPFAM" id="SSF51735">
    <property type="entry name" value="NAD(P)-binding Rossmann-fold domains"/>
    <property type="match status" value="1"/>
</dbReference>
<accession>A0A1T2XLE1</accession>
<gene>
    <name evidence="3" type="ORF">BVG16_07075</name>
</gene>
<dbReference type="STRING" id="1324314.BVG16_07075"/>
<proteinExistence type="predicted"/>